<protein>
    <submittedName>
        <fullName evidence="2">Uncharacterized protein</fullName>
    </submittedName>
</protein>
<feature type="compositionally biased region" description="Basic and acidic residues" evidence="1">
    <location>
        <begin position="278"/>
        <end position="292"/>
    </location>
</feature>
<keyword evidence="3" id="KW-1185">Reference proteome</keyword>
<proteinExistence type="predicted"/>
<evidence type="ECO:0000313" key="2">
    <source>
        <dbReference type="EMBL" id="WMV41431.1"/>
    </source>
</evidence>
<name>A0AAF0ZJ60_SOLVR</name>
<reference evidence="2" key="1">
    <citation type="submission" date="2023-08" db="EMBL/GenBank/DDBJ databases">
        <title>A de novo genome assembly of Solanum verrucosum Schlechtendal, a Mexican diploid species geographically isolated from the other diploid A-genome species in potato relatives.</title>
        <authorList>
            <person name="Hosaka K."/>
        </authorList>
    </citation>
    <scope>NUCLEOTIDE SEQUENCE</scope>
    <source>
        <tissue evidence="2">Young leaves</tissue>
    </source>
</reference>
<dbReference type="EMBL" id="CP133619">
    <property type="protein sequence ID" value="WMV41431.1"/>
    <property type="molecule type" value="Genomic_DNA"/>
</dbReference>
<evidence type="ECO:0000313" key="3">
    <source>
        <dbReference type="Proteomes" id="UP001234989"/>
    </source>
</evidence>
<sequence>MFSKGYIYHLVLVRNTKTPILELVSIVNEFPEVFPDDLSSVPSEMEIDFGIDLLLDMQPISIPHYCMAPEASYFSKNYLRLGYHQLRVIEGVITNTVFQTNVGMAAFEAFYGRRYRSPIVLIEVGDVAFIGPEFVYEATAKASVHSIFFVFLLEKCIEDSTSKVPLDNLGIKESLSCETVPIEILDYQVKGFRNKGVACNIPYHRYTIMQISRSVGATEGGHLRTVGWTTVRGTWSAEKSKETPIVGGTRARGTWSTENPQKTPIVGGTTARGMSFAEKPRKPKPTDKTYGP</sequence>
<organism evidence="2 3">
    <name type="scientific">Solanum verrucosum</name>
    <dbReference type="NCBI Taxonomy" id="315347"/>
    <lineage>
        <taxon>Eukaryota</taxon>
        <taxon>Viridiplantae</taxon>
        <taxon>Streptophyta</taxon>
        <taxon>Embryophyta</taxon>
        <taxon>Tracheophyta</taxon>
        <taxon>Spermatophyta</taxon>
        <taxon>Magnoliopsida</taxon>
        <taxon>eudicotyledons</taxon>
        <taxon>Gunneridae</taxon>
        <taxon>Pentapetalae</taxon>
        <taxon>asterids</taxon>
        <taxon>lamiids</taxon>
        <taxon>Solanales</taxon>
        <taxon>Solanaceae</taxon>
        <taxon>Solanoideae</taxon>
        <taxon>Solaneae</taxon>
        <taxon>Solanum</taxon>
    </lineage>
</organism>
<dbReference type="Proteomes" id="UP001234989">
    <property type="component" value="Chromosome 8"/>
</dbReference>
<dbReference type="AlphaFoldDB" id="A0AAF0ZJ60"/>
<feature type="region of interest" description="Disordered" evidence="1">
    <location>
        <begin position="239"/>
        <end position="292"/>
    </location>
</feature>
<gene>
    <name evidence="2" type="ORF">MTR67_034816</name>
</gene>
<accession>A0AAF0ZJ60</accession>
<evidence type="ECO:0000256" key="1">
    <source>
        <dbReference type="SAM" id="MobiDB-lite"/>
    </source>
</evidence>